<dbReference type="InterPro" id="IPR019831">
    <property type="entry name" value="Mn/Fe_SOD_N"/>
</dbReference>
<organism evidence="7 8">
    <name type="scientific">Paenibacillus oleatilyticus</name>
    <dbReference type="NCBI Taxonomy" id="2594886"/>
    <lineage>
        <taxon>Bacteria</taxon>
        <taxon>Bacillati</taxon>
        <taxon>Bacillota</taxon>
        <taxon>Bacilli</taxon>
        <taxon>Bacillales</taxon>
        <taxon>Paenibacillaceae</taxon>
        <taxon>Paenibacillus</taxon>
    </lineage>
</organism>
<dbReference type="InterPro" id="IPR050265">
    <property type="entry name" value="Fe/Mn_Superoxide_Dismutase"/>
</dbReference>
<feature type="domain" description="Manganese/iron superoxide dismutase N-terminal" evidence="5">
    <location>
        <begin position="215"/>
        <end position="295"/>
    </location>
</feature>
<dbReference type="InterPro" id="IPR036324">
    <property type="entry name" value="Mn/Fe_SOD_N_sf"/>
</dbReference>
<feature type="domain" description="Manganese/iron superoxide dismutase C-terminal" evidence="6">
    <location>
        <begin position="303"/>
        <end position="404"/>
    </location>
</feature>
<dbReference type="InterPro" id="IPR021328">
    <property type="entry name" value="CotB-like"/>
</dbReference>
<keyword evidence="8" id="KW-1185">Reference proteome</keyword>
<dbReference type="RefSeq" id="WP_373956595.1">
    <property type="nucleotide sequence ID" value="NZ_JBHDLN010000024.1"/>
</dbReference>
<keyword evidence="4" id="KW-0560">Oxidoreductase</keyword>
<evidence type="ECO:0000313" key="8">
    <source>
        <dbReference type="Proteomes" id="UP001575622"/>
    </source>
</evidence>
<dbReference type="Pfam" id="PF00081">
    <property type="entry name" value="Sod_Fe_N"/>
    <property type="match status" value="1"/>
</dbReference>
<name>A0ABV4VAI1_9BACL</name>
<dbReference type="Pfam" id="PF02777">
    <property type="entry name" value="Sod_Fe_C"/>
    <property type="match status" value="1"/>
</dbReference>
<dbReference type="EC" id="1.15.1.1" evidence="2"/>
<dbReference type="EMBL" id="JBHDLN010000024">
    <property type="protein sequence ID" value="MFB0846648.1"/>
    <property type="molecule type" value="Genomic_DNA"/>
</dbReference>
<dbReference type="Gene3D" id="3.55.40.20">
    <property type="entry name" value="Iron/manganese superoxide dismutase, C-terminal domain"/>
    <property type="match status" value="1"/>
</dbReference>
<evidence type="ECO:0000256" key="4">
    <source>
        <dbReference type="ARBA" id="ARBA00023002"/>
    </source>
</evidence>
<comment type="caution">
    <text evidence="7">The sequence shown here is derived from an EMBL/GenBank/DDBJ whole genome shotgun (WGS) entry which is preliminary data.</text>
</comment>
<dbReference type="InterPro" id="IPR019833">
    <property type="entry name" value="Mn/Fe_SOD_BS"/>
</dbReference>
<dbReference type="InterPro" id="IPR019832">
    <property type="entry name" value="Mn/Fe_SOD_C"/>
</dbReference>
<evidence type="ECO:0000259" key="6">
    <source>
        <dbReference type="Pfam" id="PF02777"/>
    </source>
</evidence>
<dbReference type="InterPro" id="IPR001189">
    <property type="entry name" value="Mn/Fe_SOD"/>
</dbReference>
<dbReference type="PROSITE" id="PS00088">
    <property type="entry name" value="SOD_MN"/>
    <property type="match status" value="1"/>
</dbReference>
<dbReference type="PANTHER" id="PTHR11404">
    <property type="entry name" value="SUPEROXIDE DISMUTASE 2"/>
    <property type="match status" value="1"/>
</dbReference>
<dbReference type="Gene3D" id="1.10.287.990">
    <property type="entry name" value="Fe,Mn superoxide dismutase (SOD) domain"/>
    <property type="match status" value="1"/>
</dbReference>
<gene>
    <name evidence="7" type="ORF">ACEU3E_31150</name>
</gene>
<evidence type="ECO:0000259" key="5">
    <source>
        <dbReference type="Pfam" id="PF00081"/>
    </source>
</evidence>
<dbReference type="SUPFAM" id="SSF46609">
    <property type="entry name" value="Fe,Mn superoxide dismutase (SOD), N-terminal domain"/>
    <property type="match status" value="1"/>
</dbReference>
<dbReference type="SUPFAM" id="SSF54719">
    <property type="entry name" value="Fe,Mn superoxide dismutase (SOD), C-terminal domain"/>
    <property type="match status" value="1"/>
</dbReference>
<dbReference type="PANTHER" id="PTHR11404:SF6">
    <property type="entry name" value="SUPEROXIDE DISMUTASE [MN], MITOCHONDRIAL"/>
    <property type="match status" value="1"/>
</dbReference>
<sequence>MLYVYGSLMPLRVLEEIRFWKMQEREHTVVIRELVPKLEPEYATLLQQWEGVLAQTESASQQWIEAVLRAKHPVSPYIVDKVNELLYASIAQSQEFIRHLFLILERSRPVRANPVVQTVFLHIIRESEYFLGVLHAVQSSPEGVEEFRAEDAGDTADMTAVNHAPDEEQAHIHLWRSESEPPPIDLNQLTATQEGTWSVERPQSPHSRPVPIGGHKLPPLPYAYNALEPYIDAETMRLHHDKHHKSYVDGLNKAESMLARARETGDFSLVKHWEREAAFNGAGHYLHTIFWNVMKPGGGGKATGPIAAEIKKSFGSYEGFHKQFSAAADKVEGGGWAILVWSPRSHRLEILQAEKHQNLSQWDVIPLLVLDVWEHSYYLKYKNERPKYIEAWWNTVNWDHVNERFAAARHLMWLPY</sequence>
<dbReference type="SUPFAM" id="SSF158430">
    <property type="entry name" value="Bacillus cereus metalloprotein-like"/>
    <property type="match status" value="1"/>
</dbReference>
<dbReference type="InterPro" id="IPR036314">
    <property type="entry name" value="SOD_C_sf"/>
</dbReference>
<protein>
    <recommendedName>
        <fullName evidence="2">superoxide dismutase</fullName>
        <ecNumber evidence="2">1.15.1.1</ecNumber>
    </recommendedName>
</protein>
<keyword evidence="3" id="KW-0479">Metal-binding</keyword>
<evidence type="ECO:0000256" key="3">
    <source>
        <dbReference type="ARBA" id="ARBA00022723"/>
    </source>
</evidence>
<comment type="similarity">
    <text evidence="1">Belongs to the iron/manganese superoxide dismutase family.</text>
</comment>
<dbReference type="Proteomes" id="UP001575622">
    <property type="component" value="Unassembled WGS sequence"/>
</dbReference>
<evidence type="ECO:0000256" key="2">
    <source>
        <dbReference type="ARBA" id="ARBA00012682"/>
    </source>
</evidence>
<evidence type="ECO:0000256" key="1">
    <source>
        <dbReference type="ARBA" id="ARBA00008714"/>
    </source>
</evidence>
<dbReference type="PRINTS" id="PR01703">
    <property type="entry name" value="MNSODISMTASE"/>
</dbReference>
<dbReference type="Gene3D" id="1.20.1260.120">
    <property type="entry name" value="Protein of unknown function DUF2935"/>
    <property type="match status" value="1"/>
</dbReference>
<evidence type="ECO:0000313" key="7">
    <source>
        <dbReference type="EMBL" id="MFB0846648.1"/>
    </source>
</evidence>
<accession>A0ABV4VAI1</accession>
<reference evidence="7 8" key="1">
    <citation type="submission" date="2024-09" db="EMBL/GenBank/DDBJ databases">
        <authorList>
            <person name="Makale K.P.P."/>
            <person name="Makhzoum A."/>
            <person name="Rantong G."/>
            <person name="Rahube T.O."/>
        </authorList>
    </citation>
    <scope>NUCLEOTIDE SEQUENCE [LARGE SCALE GENOMIC DNA]</scope>
    <source>
        <strain evidence="7 8">KM_D13</strain>
    </source>
</reference>
<dbReference type="Pfam" id="PF11155">
    <property type="entry name" value="DUF2935"/>
    <property type="match status" value="1"/>
</dbReference>
<proteinExistence type="inferred from homology"/>